<comment type="similarity">
    <text evidence="1">Belongs to the amidase family.</text>
</comment>
<dbReference type="Proteomes" id="UP001477870">
    <property type="component" value="Unassembled WGS sequence"/>
</dbReference>
<dbReference type="PANTHER" id="PTHR11895">
    <property type="entry name" value="TRANSAMIDASE"/>
    <property type="match status" value="1"/>
</dbReference>
<dbReference type="InterPro" id="IPR036928">
    <property type="entry name" value="AS_sf"/>
</dbReference>
<dbReference type="Pfam" id="PF01425">
    <property type="entry name" value="Amidase"/>
    <property type="match status" value="1"/>
</dbReference>
<evidence type="ECO:0000313" key="3">
    <source>
        <dbReference type="EMBL" id="MEM5500390.1"/>
    </source>
</evidence>
<comment type="caution">
    <text evidence="3">The sequence shown here is derived from an EMBL/GenBank/DDBJ whole genome shotgun (WGS) entry which is preliminary data.</text>
</comment>
<dbReference type="EMBL" id="JBBMQO010000001">
    <property type="protein sequence ID" value="MEM5500390.1"/>
    <property type="molecule type" value="Genomic_DNA"/>
</dbReference>
<evidence type="ECO:0000256" key="1">
    <source>
        <dbReference type="ARBA" id="ARBA00009199"/>
    </source>
</evidence>
<dbReference type="Gene3D" id="3.90.1300.10">
    <property type="entry name" value="Amidase signature (AS) domain"/>
    <property type="match status" value="1"/>
</dbReference>
<reference evidence="3 4" key="1">
    <citation type="submission" date="2024-03" db="EMBL/GenBank/DDBJ databases">
        <title>Community enrichment and isolation of bacterial strains for fucoidan degradation.</title>
        <authorList>
            <person name="Sichert A."/>
        </authorList>
    </citation>
    <scope>NUCLEOTIDE SEQUENCE [LARGE SCALE GENOMIC DNA]</scope>
    <source>
        <strain evidence="3 4">AS62</strain>
    </source>
</reference>
<dbReference type="RefSeq" id="WP_342846533.1">
    <property type="nucleotide sequence ID" value="NZ_JBBMQO010000001.1"/>
</dbReference>
<sequence>MTSKTFRDVERELKAFVHLSPELDTTVVLGELASPVLMSEATLAVKDLFDVQGMPSSYGSPIYANNIASVTAEIVRRAEKAGVMIAGKTVTTEFATFKPGPTCNPQNFEYTPGGSSSGSAASVGAGLVSHGIGTQTAGSVIRPAAFCGVVGFLPTMGCVSRDGLKVVSPSLDRVGVFGRSVLAAKDLSVVIADLPNYVQGNAEPKRIGFFDDETWFEADNYTQNGIKEFKSKVQKAGDVVVDLGSGQKLFELINAQCVVMGYEVVRTLESELKLHGNLISDELSAYCLEASKITSTRYAAALEVGQAGRFWIESIFNGIDAIASPSAKTLPPKTLASTGDPYINRAWSLLYSPCITLPTSPLYDNLKGAVQLVGGFGQDLKLLNIAAQYEDVISRIGTAN</sequence>
<dbReference type="InterPro" id="IPR023631">
    <property type="entry name" value="Amidase_dom"/>
</dbReference>
<dbReference type="SUPFAM" id="SSF75304">
    <property type="entry name" value="Amidase signature (AS) enzymes"/>
    <property type="match status" value="1"/>
</dbReference>
<proteinExistence type="inferred from homology"/>
<organism evidence="3 4">
    <name type="scientific">Ahrensia kielensis</name>
    <dbReference type="NCBI Taxonomy" id="76980"/>
    <lineage>
        <taxon>Bacteria</taxon>
        <taxon>Pseudomonadati</taxon>
        <taxon>Pseudomonadota</taxon>
        <taxon>Alphaproteobacteria</taxon>
        <taxon>Hyphomicrobiales</taxon>
        <taxon>Ahrensiaceae</taxon>
        <taxon>Ahrensia</taxon>
    </lineage>
</organism>
<protein>
    <submittedName>
        <fullName evidence="3">Amidase</fullName>
    </submittedName>
</protein>
<evidence type="ECO:0000259" key="2">
    <source>
        <dbReference type="Pfam" id="PF01425"/>
    </source>
</evidence>
<dbReference type="InterPro" id="IPR000120">
    <property type="entry name" value="Amidase"/>
</dbReference>
<dbReference type="PANTHER" id="PTHR11895:SF151">
    <property type="entry name" value="GLUTAMYL-TRNA(GLN) AMIDOTRANSFERASE SUBUNIT A"/>
    <property type="match status" value="1"/>
</dbReference>
<gene>
    <name evidence="3" type="ORF">WNY59_02180</name>
</gene>
<keyword evidence="4" id="KW-1185">Reference proteome</keyword>
<name>A0ABU9T3H6_9HYPH</name>
<feature type="domain" description="Amidase" evidence="2">
    <location>
        <begin position="43"/>
        <end position="338"/>
    </location>
</feature>
<accession>A0ABU9T3H6</accession>
<evidence type="ECO:0000313" key="4">
    <source>
        <dbReference type="Proteomes" id="UP001477870"/>
    </source>
</evidence>